<dbReference type="EMBL" id="AB354690">
    <property type="protein sequence ID" value="BAH80185.1"/>
    <property type="molecule type" value="Genomic_DNA"/>
</dbReference>
<accession>C5NML7</accession>
<dbReference type="InterPro" id="IPR008660">
    <property type="entry name" value="L-fibroin"/>
</dbReference>
<dbReference type="AlphaFoldDB" id="C5NML7"/>
<evidence type="ECO:0000256" key="1">
    <source>
        <dbReference type="SAM" id="SignalP"/>
    </source>
</evidence>
<gene>
    <name evidence="2" type="primary">Ro03LFa</name>
</gene>
<feature type="chain" id="PRO_5002953821" evidence="1">
    <location>
        <begin position="20"/>
        <end position="253"/>
    </location>
</feature>
<protein>
    <submittedName>
        <fullName evidence="2">Fibroin light chain</fullName>
    </submittedName>
</protein>
<keyword evidence="1" id="KW-0732">Signal</keyword>
<organism evidence="2">
    <name type="scientific">Rhyacophila obliterata</name>
    <dbReference type="NCBI Taxonomy" id="460686"/>
    <lineage>
        <taxon>Eukaryota</taxon>
        <taxon>Metazoa</taxon>
        <taxon>Ecdysozoa</taxon>
        <taxon>Arthropoda</taxon>
        <taxon>Hexapoda</taxon>
        <taxon>Insecta</taxon>
        <taxon>Pterygota</taxon>
        <taxon>Neoptera</taxon>
        <taxon>Endopterygota</taxon>
        <taxon>Trichoptera</taxon>
        <taxon>Integripalpia</taxon>
        <taxon>Rhyacophiloidea</taxon>
        <taxon>Rhyacophilidae</taxon>
        <taxon>Rhyacophila</taxon>
    </lineage>
</organism>
<evidence type="ECO:0000313" key="2">
    <source>
        <dbReference type="EMBL" id="BAH80185.1"/>
    </source>
</evidence>
<sequence length="253" mass="26927">MALLLLTAAFLATQGIASAAIQPALIEATWRLVEDGEIPPFALLLRDELIAEAGPSSTELYALGATFTAVGELAWPRAASGCGHSKLINACVGLNDGSTSYSELSDAIDSYAVVLSQAVDNLRILGYCCIVPAPWPPMDNSCHDYGRIYSFEDSWDLAKGAGSKARCIARRLYTSFGARLNNIGAAATSAATIAAREILEQIENDLITYLNTVVKSASGSWQCAQKKKNMLTLGGYLKSAIWKAASVTKRNLS</sequence>
<proteinExistence type="predicted"/>
<dbReference type="GO" id="GO:0005576">
    <property type="term" value="C:extracellular region"/>
    <property type="evidence" value="ECO:0007669"/>
    <property type="project" value="InterPro"/>
</dbReference>
<dbReference type="Pfam" id="PF05849">
    <property type="entry name" value="L-fibroin"/>
    <property type="match status" value="1"/>
</dbReference>
<feature type="signal peptide" evidence="1">
    <location>
        <begin position="1"/>
        <end position="19"/>
    </location>
</feature>
<name>C5NML7_9NEOP</name>
<reference evidence="2" key="1">
    <citation type="journal article" date="2009" name="J. Mol. Evol.">
        <title>Conservation of silk genes in Trichoptera and Lepidoptera.</title>
        <authorList>
            <person name="Yonemura N."/>
            <person name="Mita K."/>
            <person name="Tamura T."/>
            <person name="Sehnal F."/>
        </authorList>
    </citation>
    <scope>NUCLEOTIDE SEQUENCE</scope>
</reference>